<dbReference type="InterPro" id="IPR036034">
    <property type="entry name" value="PDZ_sf"/>
</dbReference>
<protein>
    <submittedName>
        <fullName evidence="3">AGAP000292-PA-like protein</fullName>
    </submittedName>
</protein>
<organism evidence="3">
    <name type="scientific">Anopheles sinensis</name>
    <name type="common">Mosquito</name>
    <dbReference type="NCBI Taxonomy" id="74873"/>
    <lineage>
        <taxon>Eukaryota</taxon>
        <taxon>Metazoa</taxon>
        <taxon>Ecdysozoa</taxon>
        <taxon>Arthropoda</taxon>
        <taxon>Hexapoda</taxon>
        <taxon>Insecta</taxon>
        <taxon>Pterygota</taxon>
        <taxon>Neoptera</taxon>
        <taxon>Endopterygota</taxon>
        <taxon>Diptera</taxon>
        <taxon>Nematocera</taxon>
        <taxon>Culicoidea</taxon>
        <taxon>Culicidae</taxon>
        <taxon>Anophelinae</taxon>
        <taxon>Anopheles</taxon>
    </lineage>
</organism>
<keyword evidence="5" id="KW-1185">Reference proteome</keyword>
<dbReference type="Proteomes" id="UP000030765">
    <property type="component" value="Unassembled WGS sequence"/>
</dbReference>
<sequence>MNVFCSQLTALRGLSNCIFTVTLNKGPRGVGLSLSGGVDSSASYPGLIRIKRIFPHQAAWATGKLQPGDILLEVNGWPLTGLTNFQALMVLRGAWDEITLTVARPKGDQHLQLSPQTEPPKPPLRVTLSSEYFPRPQPEVAQESPVSLSGVSPPLSPTSLVKLAAKHQHRFPLQEFEIVLTKQQGSLGFTLSDESVHGHYVRMLMREPALTDGRIRPGDRILEVNHVPISSMTHSEAVLFLRRAADVVLLRLYRDPTQPLQSPADTDSISSSRPGSADRCTRPKACLRPEARSLLSALAATRQQQCQQQHAAEHSDPAAKSEDANSRRLRRAGLPSHRRPHAANSGGNYPDSCSDAASNASQDDERYYSDWELDYLLAEESGSGEQLLGDGDTGKATTGVPLSRPTFLDLDASIGGGGDALSSPNQRQLASDGDRGEAAEPGRDFTSLPCETFLVACKTDRDLQAGEDAYTDAIYVQHFARKSPLYSSVNVPASSGPSELVDAVQQGGKQSLLKWYGASMLDGAEDGLQPSHEPSRAQSVTPDLTAASETPSCSLAATRSTTPTTEIELCEHYAALALGRDTEGCEIYTADLHKGWNSRLGFSLKSEQDGSGRARTVISAIHPDSVASRNGRLRIGDVLLSVNEDSVESMPTAQVIELLRNARGSIFLVLMRPAGGGEGDPAAGKLKPTPEEPEDELDLEDAFRMVEELNRTLPEGASEGVVDGLE</sequence>
<evidence type="ECO:0000256" key="1">
    <source>
        <dbReference type="SAM" id="MobiDB-lite"/>
    </source>
</evidence>
<feature type="region of interest" description="Disordered" evidence="1">
    <location>
        <begin position="524"/>
        <end position="559"/>
    </location>
</feature>
<dbReference type="CDD" id="cd00136">
    <property type="entry name" value="PDZ_canonical"/>
    <property type="match status" value="1"/>
</dbReference>
<dbReference type="EMBL" id="ATLV01025103">
    <property type="status" value="NOT_ANNOTATED_CDS"/>
    <property type="molecule type" value="Genomic_DNA"/>
</dbReference>
<feature type="region of interest" description="Disordered" evidence="1">
    <location>
        <begin position="383"/>
        <end position="444"/>
    </location>
</feature>
<dbReference type="PANTHER" id="PTHR19964">
    <property type="entry name" value="MULTIPLE PDZ DOMAIN PROTEIN"/>
    <property type="match status" value="1"/>
</dbReference>
<name>A0A084WPM8_ANOSI</name>
<reference evidence="3 5" key="1">
    <citation type="journal article" date="2014" name="BMC Genomics">
        <title>Genome sequence of Anopheles sinensis provides insight into genetics basis of mosquito competence for malaria parasites.</title>
        <authorList>
            <person name="Zhou D."/>
            <person name="Zhang D."/>
            <person name="Ding G."/>
            <person name="Shi L."/>
            <person name="Hou Q."/>
            <person name="Ye Y."/>
            <person name="Xu Y."/>
            <person name="Zhou H."/>
            <person name="Xiong C."/>
            <person name="Li S."/>
            <person name="Yu J."/>
            <person name="Hong S."/>
            <person name="Yu X."/>
            <person name="Zou P."/>
            <person name="Chen C."/>
            <person name="Chang X."/>
            <person name="Wang W."/>
            <person name="Lv Y."/>
            <person name="Sun Y."/>
            <person name="Ma L."/>
            <person name="Shen B."/>
            <person name="Zhu C."/>
        </authorList>
    </citation>
    <scope>NUCLEOTIDE SEQUENCE [LARGE SCALE GENOMIC DNA]</scope>
</reference>
<gene>
    <name evidence="3" type="ORF">ZHAS_00020500</name>
</gene>
<feature type="compositionally biased region" description="Basic residues" evidence="1">
    <location>
        <begin position="327"/>
        <end position="341"/>
    </location>
</feature>
<feature type="compositionally biased region" description="Polar residues" evidence="1">
    <location>
        <begin position="536"/>
        <end position="559"/>
    </location>
</feature>
<feature type="compositionally biased region" description="Polar residues" evidence="1">
    <location>
        <begin position="258"/>
        <end position="274"/>
    </location>
</feature>
<dbReference type="InterPro" id="IPR001478">
    <property type="entry name" value="PDZ"/>
</dbReference>
<dbReference type="PANTHER" id="PTHR19964:SF97">
    <property type="entry name" value="PDZ DOMAIN-CONTAINING PROTEIN"/>
    <property type="match status" value="1"/>
</dbReference>
<dbReference type="OMA" id="ISPMSHE"/>
<feature type="domain" description="PDZ" evidence="2">
    <location>
        <begin position="177"/>
        <end position="256"/>
    </location>
</feature>
<feature type="domain" description="PDZ" evidence="2">
    <location>
        <begin position="20"/>
        <end position="106"/>
    </location>
</feature>
<feature type="compositionally biased region" description="Basic and acidic residues" evidence="1">
    <location>
        <begin position="311"/>
        <end position="326"/>
    </location>
</feature>
<evidence type="ECO:0000313" key="3">
    <source>
        <dbReference type="EMBL" id="KFB52172.1"/>
    </source>
</evidence>
<feature type="domain" description="PDZ" evidence="2">
    <location>
        <begin position="589"/>
        <end position="674"/>
    </location>
</feature>
<dbReference type="VEuPathDB" id="VectorBase:ASIS001404"/>
<feature type="region of interest" description="Disordered" evidence="1">
    <location>
        <begin position="257"/>
        <end position="284"/>
    </location>
</feature>
<accession>A0A084WPM8</accession>
<dbReference type="EMBL" id="KE525369">
    <property type="protein sequence ID" value="KFB52172.1"/>
    <property type="molecule type" value="Genomic_DNA"/>
</dbReference>
<dbReference type="SUPFAM" id="SSF50156">
    <property type="entry name" value="PDZ domain-like"/>
    <property type="match status" value="3"/>
</dbReference>
<dbReference type="Pfam" id="PF00595">
    <property type="entry name" value="PDZ"/>
    <property type="match status" value="3"/>
</dbReference>
<proteinExistence type="predicted"/>
<feature type="compositionally biased region" description="Low complexity" evidence="1">
    <location>
        <begin position="299"/>
        <end position="310"/>
    </location>
</feature>
<evidence type="ECO:0000313" key="5">
    <source>
        <dbReference type="Proteomes" id="UP000030765"/>
    </source>
</evidence>
<reference evidence="4" key="2">
    <citation type="submission" date="2020-05" db="UniProtKB">
        <authorList>
            <consortium name="EnsemblMetazoa"/>
        </authorList>
    </citation>
    <scope>IDENTIFICATION</scope>
</reference>
<dbReference type="AlphaFoldDB" id="A0A084WPM8"/>
<dbReference type="STRING" id="74873.A0A084WPM8"/>
<dbReference type="VEuPathDB" id="VectorBase:ASIC020500"/>
<dbReference type="PROSITE" id="PS50106">
    <property type="entry name" value="PDZ"/>
    <property type="match status" value="3"/>
</dbReference>
<dbReference type="InterPro" id="IPR051342">
    <property type="entry name" value="PDZ_scaffold"/>
</dbReference>
<evidence type="ECO:0000259" key="2">
    <source>
        <dbReference type="PROSITE" id="PS50106"/>
    </source>
</evidence>
<dbReference type="Gene3D" id="2.30.42.10">
    <property type="match status" value="3"/>
</dbReference>
<feature type="compositionally biased region" description="Basic and acidic residues" evidence="1">
    <location>
        <begin position="432"/>
        <end position="443"/>
    </location>
</feature>
<feature type="region of interest" description="Disordered" evidence="1">
    <location>
        <begin position="299"/>
        <end position="364"/>
    </location>
</feature>
<dbReference type="SMART" id="SM00228">
    <property type="entry name" value="PDZ"/>
    <property type="match status" value="3"/>
</dbReference>
<evidence type="ECO:0000313" key="4">
    <source>
        <dbReference type="EnsemblMetazoa" id="ASIC020500-PA"/>
    </source>
</evidence>
<dbReference type="OrthoDB" id="7744651at2759"/>
<dbReference type="EnsemblMetazoa" id="ASIC020500-RA">
    <property type="protein sequence ID" value="ASIC020500-PA"/>
    <property type="gene ID" value="ASIC020500"/>
</dbReference>